<evidence type="ECO:0000313" key="2">
    <source>
        <dbReference type="Proteomes" id="UP000175971"/>
    </source>
</evidence>
<dbReference type="Proteomes" id="UP000175971">
    <property type="component" value="Unassembled WGS sequence"/>
</dbReference>
<sequence>MPKGVMAENRWDELRELHAEGKGRNVIAREMGIATGCVSRTAEHLGLTFDRTAIQAATAARLADLAERRSVLAVKFQDVAEDSLERIYKPTTVYAFGGSMNTYAEHTFDEAPATERRALVTAAGTATDRSLKLAPAEASSNLDGAKSMLGNLGNILSAYSRDMDQQDAEAEAQSVDQA</sequence>
<dbReference type="OrthoDB" id="4551805at2"/>
<evidence type="ECO:0000313" key="1">
    <source>
        <dbReference type="EMBL" id="OEV16307.1"/>
    </source>
</evidence>
<dbReference type="PATRIC" id="fig|518642.7.peg.2655"/>
<organism evidence="1 2">
    <name type="scientific">Streptomyces nanshensis</name>
    <dbReference type="NCBI Taxonomy" id="518642"/>
    <lineage>
        <taxon>Bacteria</taxon>
        <taxon>Bacillati</taxon>
        <taxon>Actinomycetota</taxon>
        <taxon>Actinomycetes</taxon>
        <taxon>Kitasatosporales</taxon>
        <taxon>Streptomycetaceae</taxon>
        <taxon>Streptomyces</taxon>
    </lineage>
</organism>
<gene>
    <name evidence="1" type="ORF">AN221_32360</name>
</gene>
<proteinExistence type="predicted"/>
<keyword evidence="2" id="KW-1185">Reference proteome</keyword>
<comment type="caution">
    <text evidence="1">The sequence shown here is derived from an EMBL/GenBank/DDBJ whole genome shotgun (WGS) entry which is preliminary data.</text>
</comment>
<accession>A0A1E7LJC5</accession>
<reference evidence="1 2" key="1">
    <citation type="journal article" date="2016" name="Front. Microbiol.">
        <title>Comparative Genomics Analysis of Streptomyces Species Reveals Their Adaptation to the Marine Environment and Their Diversity at the Genomic Level.</title>
        <authorList>
            <person name="Tian X."/>
            <person name="Zhang Z."/>
            <person name="Yang T."/>
            <person name="Chen M."/>
            <person name="Li J."/>
            <person name="Chen F."/>
            <person name="Yang J."/>
            <person name="Li W."/>
            <person name="Zhang B."/>
            <person name="Zhang Z."/>
            <person name="Wu J."/>
            <person name="Zhang C."/>
            <person name="Long L."/>
            <person name="Xiao J."/>
        </authorList>
    </citation>
    <scope>NUCLEOTIDE SEQUENCE [LARGE SCALE GENOMIC DNA]</scope>
    <source>
        <strain evidence="1 2">SCSIO M10372</strain>
    </source>
</reference>
<dbReference type="RefSeq" id="WP_070203850.1">
    <property type="nucleotide sequence ID" value="NZ_LJGZ01000103.1"/>
</dbReference>
<protein>
    <submittedName>
        <fullName evidence="1">Uncharacterized protein</fullName>
    </submittedName>
</protein>
<name>A0A1E7LJC5_9ACTN</name>
<dbReference type="AlphaFoldDB" id="A0A1E7LJC5"/>
<dbReference type="EMBL" id="LJGZ01000103">
    <property type="protein sequence ID" value="OEV16307.1"/>
    <property type="molecule type" value="Genomic_DNA"/>
</dbReference>